<dbReference type="GO" id="GO:0006303">
    <property type="term" value="P:double-strand break repair via nonhomologous end joining"/>
    <property type="evidence" value="ECO:0007669"/>
    <property type="project" value="InterPro"/>
</dbReference>
<organism evidence="4 5">
    <name type="scientific">Bradyrhizobium zhanjiangense</name>
    <dbReference type="NCBI Taxonomy" id="1325107"/>
    <lineage>
        <taxon>Bacteria</taxon>
        <taxon>Pseudomonadati</taxon>
        <taxon>Pseudomonadota</taxon>
        <taxon>Alphaproteobacteria</taxon>
        <taxon>Hyphomicrobiales</taxon>
        <taxon>Nitrobacteraceae</taxon>
        <taxon>Bradyrhizobium</taxon>
    </lineage>
</organism>
<evidence type="ECO:0000313" key="4">
    <source>
        <dbReference type="EMBL" id="RXG83759.1"/>
    </source>
</evidence>
<gene>
    <name evidence="4" type="ORF">EAS61_41045</name>
</gene>
<feature type="compositionally biased region" description="Low complexity" evidence="2">
    <location>
        <begin position="140"/>
        <end position="149"/>
    </location>
</feature>
<dbReference type="Proteomes" id="UP000290174">
    <property type="component" value="Unassembled WGS sequence"/>
</dbReference>
<evidence type="ECO:0000259" key="3">
    <source>
        <dbReference type="Pfam" id="PF02735"/>
    </source>
</evidence>
<proteinExistence type="predicted"/>
<dbReference type="SUPFAM" id="SSF100939">
    <property type="entry name" value="SPOC domain-like"/>
    <property type="match status" value="1"/>
</dbReference>
<dbReference type="InterPro" id="IPR009187">
    <property type="entry name" value="Prok_Ku"/>
</dbReference>
<comment type="caution">
    <text evidence="4">The sequence shown here is derived from an EMBL/GenBank/DDBJ whole genome shotgun (WGS) entry which is preliminary data.</text>
</comment>
<dbReference type="Pfam" id="PF02735">
    <property type="entry name" value="Ku"/>
    <property type="match status" value="1"/>
</dbReference>
<dbReference type="PANTHER" id="PTHR41251">
    <property type="entry name" value="NON-HOMOLOGOUS END JOINING PROTEIN KU"/>
    <property type="match status" value="1"/>
</dbReference>
<evidence type="ECO:0000256" key="2">
    <source>
        <dbReference type="SAM" id="MobiDB-lite"/>
    </source>
</evidence>
<dbReference type="EMBL" id="RKMK01000096">
    <property type="protein sequence ID" value="RXG83759.1"/>
    <property type="molecule type" value="Genomic_DNA"/>
</dbReference>
<evidence type="ECO:0000256" key="1">
    <source>
        <dbReference type="ARBA" id="ARBA00023125"/>
    </source>
</evidence>
<dbReference type="InterPro" id="IPR006164">
    <property type="entry name" value="DNA_bd_Ku70/Ku80"/>
</dbReference>
<dbReference type="InterPro" id="IPR016194">
    <property type="entry name" value="SPOC-like_C_dom_sf"/>
</dbReference>
<protein>
    <recommendedName>
        <fullName evidence="3">Ku domain-containing protein</fullName>
    </recommendedName>
</protein>
<dbReference type="GO" id="GO:0003690">
    <property type="term" value="F:double-stranded DNA binding"/>
    <property type="evidence" value="ECO:0007669"/>
    <property type="project" value="TreeGrafter"/>
</dbReference>
<reference evidence="4 5" key="1">
    <citation type="submission" date="2018-11" db="EMBL/GenBank/DDBJ databases">
        <title>Bradyrhizobium sp. nov., isolated from effective nodules of peanut in China.</title>
        <authorList>
            <person name="Li Y."/>
        </authorList>
    </citation>
    <scope>NUCLEOTIDE SEQUENCE [LARGE SCALE GENOMIC DNA]</scope>
    <source>
        <strain evidence="4 5">CCBAU 51770</strain>
    </source>
</reference>
<sequence>MKLPSIPAINSAVFAYQLGVYTPVALEFPVPASRPYRKGYLKLSFVSCPIALYPAISAAERISFRQVNRRTGHRLKHRLIDSVTGQTVDATDKAPGYEVGEKEFLLVEDRDLERARRMRSAPGEEELTAPRHRKSPPTAPAALATRPTKAPATMRMKTGNRRKLSFARGRRIRARSRSNASFPQGRSMRNILRSRTTSCRGRRSVKNRLR</sequence>
<evidence type="ECO:0000313" key="5">
    <source>
        <dbReference type="Proteomes" id="UP000290174"/>
    </source>
</evidence>
<dbReference type="AlphaFoldDB" id="A0A4Q0Q4W9"/>
<feature type="domain" description="Ku" evidence="3">
    <location>
        <begin position="46"/>
        <end position="117"/>
    </location>
</feature>
<keyword evidence="1" id="KW-0238">DNA-binding</keyword>
<feature type="region of interest" description="Disordered" evidence="2">
    <location>
        <begin position="116"/>
        <end position="149"/>
    </location>
</feature>
<dbReference type="PANTHER" id="PTHR41251:SF1">
    <property type="entry name" value="NON-HOMOLOGOUS END JOINING PROTEIN KU"/>
    <property type="match status" value="1"/>
</dbReference>
<name>A0A4Q0Q4W9_9BRAD</name>
<accession>A0A4Q0Q4W9</accession>